<keyword evidence="2" id="KW-1185">Reference proteome</keyword>
<evidence type="ECO:0000313" key="2">
    <source>
        <dbReference type="Proteomes" id="UP000253490"/>
    </source>
</evidence>
<dbReference type="AlphaFoldDB" id="A0A366I0W3"/>
<protein>
    <submittedName>
        <fullName evidence="1">Uncharacterized protein</fullName>
    </submittedName>
</protein>
<accession>A0A366I0W3</accession>
<reference evidence="1 2" key="1">
    <citation type="submission" date="2018-06" db="EMBL/GenBank/DDBJ databases">
        <title>Genomic Encyclopedia of Type Strains, Phase IV (KMG-IV): sequencing the most valuable type-strain genomes for metagenomic binning, comparative biology and taxonomic classification.</title>
        <authorList>
            <person name="Goeker M."/>
        </authorList>
    </citation>
    <scope>NUCLEOTIDE SEQUENCE [LARGE SCALE GENOMIC DNA]</scope>
    <source>
        <strain evidence="1 2">DSM 22112</strain>
    </source>
</reference>
<proteinExistence type="predicted"/>
<gene>
    <name evidence="1" type="ORF">DES36_11929</name>
</gene>
<sequence>MWKKRRMKSRMKIKELITVIVDDVIIYKVKNKEFGMFEDLYKGKVNNIPENMLEMKIRCVGASKKAVVDIQIED</sequence>
<dbReference type="EMBL" id="QNRX01000019">
    <property type="protein sequence ID" value="RBP59304.1"/>
    <property type="molecule type" value="Genomic_DNA"/>
</dbReference>
<dbReference type="Proteomes" id="UP000253490">
    <property type="component" value="Unassembled WGS sequence"/>
</dbReference>
<dbReference type="RefSeq" id="WP_242981768.1">
    <property type="nucleotide sequence ID" value="NZ_QNRX01000019.1"/>
</dbReference>
<name>A0A366I0W3_9FIRM</name>
<comment type="caution">
    <text evidence="1">The sequence shown here is derived from an EMBL/GenBank/DDBJ whole genome shotgun (WGS) entry which is preliminary data.</text>
</comment>
<organism evidence="1 2">
    <name type="scientific">Alkalibaculum bacchi</name>
    <dbReference type="NCBI Taxonomy" id="645887"/>
    <lineage>
        <taxon>Bacteria</taxon>
        <taxon>Bacillati</taxon>
        <taxon>Bacillota</taxon>
        <taxon>Clostridia</taxon>
        <taxon>Eubacteriales</taxon>
        <taxon>Eubacteriaceae</taxon>
        <taxon>Alkalibaculum</taxon>
    </lineage>
</organism>
<evidence type="ECO:0000313" key="1">
    <source>
        <dbReference type="EMBL" id="RBP59304.1"/>
    </source>
</evidence>